<keyword evidence="3" id="KW-1185">Reference proteome</keyword>
<comment type="caution">
    <text evidence="2">The sequence shown here is derived from an EMBL/GenBank/DDBJ whole genome shotgun (WGS) entry which is preliminary data.</text>
</comment>
<gene>
    <name evidence="2" type="ORF">cyc_02759</name>
</gene>
<accession>A0A1D3CWY2</accession>
<dbReference type="VEuPathDB" id="ToxoDB:cyc_02759"/>
<dbReference type="AlphaFoldDB" id="A0A1D3CWY2"/>
<feature type="region of interest" description="Disordered" evidence="1">
    <location>
        <begin position="118"/>
        <end position="145"/>
    </location>
</feature>
<sequence>METLELGGQSAIRLRGEAPEGPLFKQQQQPVHARRNRLLQIPDFRTSHKRRTSAQVFRRSPWISWKGAGAVGVCRGAARVYIQPAVRRTPSGTLATSAPRRVSIEFEEMWPGKRNKVVAKNGTHSPQEGGACRGVGCRHTEEEVQ</sequence>
<proteinExistence type="predicted"/>
<protein>
    <submittedName>
        <fullName evidence="2">Uncharacterized protein</fullName>
    </submittedName>
</protein>
<reference evidence="2 3" key="1">
    <citation type="journal article" date="2016" name="BMC Genomics">
        <title>Comparative genomics reveals Cyclospora cayetanensis possesses coccidia-like metabolism and invasion components but unique surface antigens.</title>
        <authorList>
            <person name="Liu S."/>
            <person name="Wang L."/>
            <person name="Zheng H."/>
            <person name="Xu Z."/>
            <person name="Roellig D.M."/>
            <person name="Li N."/>
            <person name="Frace M.A."/>
            <person name="Tang K."/>
            <person name="Arrowood M.J."/>
            <person name="Moss D.M."/>
            <person name="Zhang L."/>
            <person name="Feng Y."/>
            <person name="Xiao L."/>
        </authorList>
    </citation>
    <scope>NUCLEOTIDE SEQUENCE [LARGE SCALE GENOMIC DNA]</scope>
    <source>
        <strain evidence="2 3">CHN_HEN01</strain>
    </source>
</reference>
<evidence type="ECO:0000313" key="3">
    <source>
        <dbReference type="Proteomes" id="UP000095192"/>
    </source>
</evidence>
<name>A0A1D3CWY2_9EIME</name>
<evidence type="ECO:0000256" key="1">
    <source>
        <dbReference type="SAM" id="MobiDB-lite"/>
    </source>
</evidence>
<organism evidence="2 3">
    <name type="scientific">Cyclospora cayetanensis</name>
    <dbReference type="NCBI Taxonomy" id="88456"/>
    <lineage>
        <taxon>Eukaryota</taxon>
        <taxon>Sar</taxon>
        <taxon>Alveolata</taxon>
        <taxon>Apicomplexa</taxon>
        <taxon>Conoidasida</taxon>
        <taxon>Coccidia</taxon>
        <taxon>Eucoccidiorida</taxon>
        <taxon>Eimeriorina</taxon>
        <taxon>Eimeriidae</taxon>
        <taxon>Cyclospora</taxon>
    </lineage>
</organism>
<evidence type="ECO:0000313" key="2">
    <source>
        <dbReference type="EMBL" id="OEH75713.1"/>
    </source>
</evidence>
<dbReference type="Proteomes" id="UP000095192">
    <property type="component" value="Unassembled WGS sequence"/>
</dbReference>
<dbReference type="InParanoid" id="A0A1D3CWY2"/>
<dbReference type="EMBL" id="JROU02001652">
    <property type="protein sequence ID" value="OEH75713.1"/>
    <property type="molecule type" value="Genomic_DNA"/>
</dbReference>